<dbReference type="Proteomes" id="UP000664417">
    <property type="component" value="Unassembled WGS sequence"/>
</dbReference>
<comment type="caution">
    <text evidence="2">The sequence shown here is derived from an EMBL/GenBank/DDBJ whole genome shotgun (WGS) entry which is preliminary data.</text>
</comment>
<dbReference type="PROSITE" id="PS51746">
    <property type="entry name" value="PPM_2"/>
    <property type="match status" value="1"/>
</dbReference>
<dbReference type="Pfam" id="PF13672">
    <property type="entry name" value="PP2C_2"/>
    <property type="match status" value="1"/>
</dbReference>
<gene>
    <name evidence="2" type="ORF">J3U88_01160</name>
</gene>
<dbReference type="SUPFAM" id="SSF81606">
    <property type="entry name" value="PP2C-like"/>
    <property type="match status" value="1"/>
</dbReference>
<dbReference type="InterPro" id="IPR001932">
    <property type="entry name" value="PPM-type_phosphatase-like_dom"/>
</dbReference>
<reference evidence="2" key="1">
    <citation type="submission" date="2021-03" db="EMBL/GenBank/DDBJ databases">
        <authorList>
            <person name="Wang G."/>
        </authorList>
    </citation>
    <scope>NUCLEOTIDE SEQUENCE</scope>
    <source>
        <strain evidence="2">KCTC 12899</strain>
    </source>
</reference>
<dbReference type="GO" id="GO:0004722">
    <property type="term" value="F:protein serine/threonine phosphatase activity"/>
    <property type="evidence" value="ECO:0007669"/>
    <property type="project" value="InterPro"/>
</dbReference>
<keyword evidence="3" id="KW-1185">Reference proteome</keyword>
<sequence length="237" mass="25767">MFPDKASCGSAVMAVADGMGGHEGGEVAAKQCIKIFGETLKDGYDGAWRWPDAWGKPPKTGERDLESFILEHALMTAHLAISKLAREDSTLHDMGTTFTGALIEGETLYSIHAGDSRLFLYRNGFLKQLTRDHRFDPAVSDTLMIPAELAERYTLPNVLTQSVGNGPLKPDLDSHKLQWGDVLLFCSDGLTDMISDEHIRRILGAEPSAQQRAQALIDAALLQGGRDNVTAVVATCQ</sequence>
<evidence type="ECO:0000259" key="1">
    <source>
        <dbReference type="PROSITE" id="PS51746"/>
    </source>
</evidence>
<proteinExistence type="predicted"/>
<organism evidence="2 3">
    <name type="scientific">Acanthopleuribacter pedis</name>
    <dbReference type="NCBI Taxonomy" id="442870"/>
    <lineage>
        <taxon>Bacteria</taxon>
        <taxon>Pseudomonadati</taxon>
        <taxon>Acidobacteriota</taxon>
        <taxon>Holophagae</taxon>
        <taxon>Acanthopleuribacterales</taxon>
        <taxon>Acanthopleuribacteraceae</taxon>
        <taxon>Acanthopleuribacter</taxon>
    </lineage>
</organism>
<protein>
    <submittedName>
        <fullName evidence="2">Serine/threonine-protein phosphatase</fullName>
    </submittedName>
</protein>
<dbReference type="SMART" id="SM00331">
    <property type="entry name" value="PP2C_SIG"/>
    <property type="match status" value="1"/>
</dbReference>
<dbReference type="Gene3D" id="3.60.40.10">
    <property type="entry name" value="PPM-type phosphatase domain"/>
    <property type="match status" value="1"/>
</dbReference>
<dbReference type="InterPro" id="IPR036457">
    <property type="entry name" value="PPM-type-like_dom_sf"/>
</dbReference>
<dbReference type="EMBL" id="JAFREP010000001">
    <property type="protein sequence ID" value="MBO1317049.1"/>
    <property type="molecule type" value="Genomic_DNA"/>
</dbReference>
<evidence type="ECO:0000313" key="2">
    <source>
        <dbReference type="EMBL" id="MBO1317049.1"/>
    </source>
</evidence>
<dbReference type="SMART" id="SM00332">
    <property type="entry name" value="PP2Cc"/>
    <property type="match status" value="1"/>
</dbReference>
<dbReference type="InterPro" id="IPR015655">
    <property type="entry name" value="PP2C"/>
</dbReference>
<accession>A0A8J7Q0L3</accession>
<evidence type="ECO:0000313" key="3">
    <source>
        <dbReference type="Proteomes" id="UP000664417"/>
    </source>
</evidence>
<name>A0A8J7Q0L3_9BACT</name>
<dbReference type="CDD" id="cd00143">
    <property type="entry name" value="PP2Cc"/>
    <property type="match status" value="1"/>
</dbReference>
<dbReference type="AlphaFoldDB" id="A0A8J7Q0L3"/>
<dbReference type="PANTHER" id="PTHR47992">
    <property type="entry name" value="PROTEIN PHOSPHATASE"/>
    <property type="match status" value="1"/>
</dbReference>
<feature type="domain" description="PPM-type phosphatase" evidence="1">
    <location>
        <begin position="1"/>
        <end position="236"/>
    </location>
</feature>